<organism evidence="2 3">
    <name type="scientific">Sporichthya brevicatena</name>
    <dbReference type="NCBI Taxonomy" id="171442"/>
    <lineage>
        <taxon>Bacteria</taxon>
        <taxon>Bacillati</taxon>
        <taxon>Actinomycetota</taxon>
        <taxon>Actinomycetes</taxon>
        <taxon>Sporichthyales</taxon>
        <taxon>Sporichthyaceae</taxon>
        <taxon>Sporichthya</taxon>
    </lineage>
</organism>
<dbReference type="Proteomes" id="UP001500957">
    <property type="component" value="Unassembled WGS sequence"/>
</dbReference>
<evidence type="ECO:0000313" key="2">
    <source>
        <dbReference type="EMBL" id="GAA0617397.1"/>
    </source>
</evidence>
<dbReference type="RefSeq" id="WP_344604109.1">
    <property type="nucleotide sequence ID" value="NZ_BAAAHE010000014.1"/>
</dbReference>
<comment type="caution">
    <text evidence="2">The sequence shown here is derived from an EMBL/GenBank/DDBJ whole genome shotgun (WGS) entry which is preliminary data.</text>
</comment>
<evidence type="ECO:0000313" key="3">
    <source>
        <dbReference type="Proteomes" id="UP001500957"/>
    </source>
</evidence>
<proteinExistence type="predicted"/>
<accession>A0ABP3RUE0</accession>
<feature type="compositionally biased region" description="Basic residues" evidence="1">
    <location>
        <begin position="58"/>
        <end position="67"/>
    </location>
</feature>
<dbReference type="EMBL" id="BAAAHE010000014">
    <property type="protein sequence ID" value="GAA0617397.1"/>
    <property type="molecule type" value="Genomic_DNA"/>
</dbReference>
<evidence type="ECO:0000256" key="1">
    <source>
        <dbReference type="SAM" id="MobiDB-lite"/>
    </source>
</evidence>
<keyword evidence="3" id="KW-1185">Reference proteome</keyword>
<name>A0ABP3RUE0_9ACTN</name>
<feature type="region of interest" description="Disordered" evidence="1">
    <location>
        <begin position="48"/>
        <end position="79"/>
    </location>
</feature>
<gene>
    <name evidence="2" type="ORF">GCM10009547_19530</name>
</gene>
<reference evidence="3" key="1">
    <citation type="journal article" date="2019" name="Int. J. Syst. Evol. Microbiol.">
        <title>The Global Catalogue of Microorganisms (GCM) 10K type strain sequencing project: providing services to taxonomists for standard genome sequencing and annotation.</title>
        <authorList>
            <consortium name="The Broad Institute Genomics Platform"/>
            <consortium name="The Broad Institute Genome Sequencing Center for Infectious Disease"/>
            <person name="Wu L."/>
            <person name="Ma J."/>
        </authorList>
    </citation>
    <scope>NUCLEOTIDE SEQUENCE [LARGE SCALE GENOMIC DNA]</scope>
    <source>
        <strain evidence="3">JCM 10671</strain>
    </source>
</reference>
<sequence length="79" mass="8735">MSMTARERAILDATAADLLETAPALAGFLAEGPHLLRIQGVPPKEIDGLVPDWQPPSRRSRMKRRLGLGKPRLMRPPEL</sequence>
<protein>
    <submittedName>
        <fullName evidence="2">Uncharacterized protein</fullName>
    </submittedName>
</protein>